<dbReference type="Gene3D" id="3.40.50.12780">
    <property type="entry name" value="N-terminal domain of ligase-like"/>
    <property type="match status" value="1"/>
</dbReference>
<keyword evidence="2" id="KW-1185">Reference proteome</keyword>
<sequence length="138" mass="15660">MNQFATAAPWAQGAAKYRGKRLLPHVIDYFAHQEPERVFACISMSSDVADGFRDVTMQDMAAAVNRMARCTEQTFRRALHFHPRQKVLAYIGPSNLRHTILFMAAIMCGTQILFMSPRNTLEQNNALLEIAKVDLVLY</sequence>
<evidence type="ECO:0008006" key="3">
    <source>
        <dbReference type="Google" id="ProtNLM"/>
    </source>
</evidence>
<proteinExistence type="predicted"/>
<reference evidence="1 2" key="1">
    <citation type="submission" date="2018-07" db="EMBL/GenBank/DDBJ databases">
        <title>The genomes of Aspergillus section Nigri reveals drivers in fungal speciation.</title>
        <authorList>
            <consortium name="DOE Joint Genome Institute"/>
            <person name="Vesth T.C."/>
            <person name="Nybo J."/>
            <person name="Theobald S."/>
            <person name="Brandl J."/>
            <person name="Frisvad J.C."/>
            <person name="Nielsen K.F."/>
            <person name="Lyhne E.K."/>
            <person name="Kogle M.E."/>
            <person name="Kuo A."/>
            <person name="Riley R."/>
            <person name="Clum A."/>
            <person name="Nolan M."/>
            <person name="Lipzen A."/>
            <person name="Salamov A."/>
            <person name="Henrissat B."/>
            <person name="Wiebenga A."/>
            <person name="De vries R.P."/>
            <person name="Grigoriev I.V."/>
            <person name="Mortensen U.H."/>
            <person name="Andersen M.R."/>
            <person name="Baker S.E."/>
        </authorList>
    </citation>
    <scope>NUCLEOTIDE SEQUENCE [LARGE SCALE GENOMIC DNA]</scope>
    <source>
        <strain evidence="1 2">CBS 139.54b</strain>
    </source>
</reference>
<protein>
    <recommendedName>
        <fullName evidence="3">AMP-dependent synthetase/ligase domain-containing protein</fullName>
    </recommendedName>
</protein>
<dbReference type="STRING" id="1341132.A0A3F3PVG7"/>
<dbReference type="AlphaFoldDB" id="A0A3F3PVG7"/>
<dbReference type="InterPro" id="IPR042099">
    <property type="entry name" value="ANL_N_sf"/>
</dbReference>
<name>A0A3F3PVG7_9EURO</name>
<dbReference type="EMBL" id="KZ852061">
    <property type="protein sequence ID" value="RDH30336.1"/>
    <property type="molecule type" value="Genomic_DNA"/>
</dbReference>
<accession>A0A3F3PVG7</accession>
<dbReference type="Proteomes" id="UP000253729">
    <property type="component" value="Unassembled WGS sequence"/>
</dbReference>
<dbReference type="SUPFAM" id="SSF56801">
    <property type="entry name" value="Acetyl-CoA synthetase-like"/>
    <property type="match status" value="1"/>
</dbReference>
<dbReference type="RefSeq" id="XP_026623358.1">
    <property type="nucleotide sequence ID" value="XM_026772082.1"/>
</dbReference>
<organism evidence="1 2">
    <name type="scientific">Aspergillus welwitschiae</name>
    <dbReference type="NCBI Taxonomy" id="1341132"/>
    <lineage>
        <taxon>Eukaryota</taxon>
        <taxon>Fungi</taxon>
        <taxon>Dikarya</taxon>
        <taxon>Ascomycota</taxon>
        <taxon>Pezizomycotina</taxon>
        <taxon>Eurotiomycetes</taxon>
        <taxon>Eurotiomycetidae</taxon>
        <taxon>Eurotiales</taxon>
        <taxon>Aspergillaceae</taxon>
        <taxon>Aspergillus</taxon>
        <taxon>Aspergillus subgen. Circumdati</taxon>
    </lineage>
</organism>
<evidence type="ECO:0000313" key="1">
    <source>
        <dbReference type="EMBL" id="RDH30336.1"/>
    </source>
</evidence>
<dbReference type="GeneID" id="38140438"/>
<evidence type="ECO:0000313" key="2">
    <source>
        <dbReference type="Proteomes" id="UP000253729"/>
    </source>
</evidence>
<gene>
    <name evidence="1" type="ORF">BDQ94DRAFT_173033</name>
</gene>